<accession>A0ABP0BMS6</accession>
<proteinExistence type="predicted"/>
<dbReference type="EC" id="3.6.4.12" evidence="1"/>
<keyword evidence="1" id="KW-0378">Hydrolase</keyword>
<evidence type="ECO:0000313" key="1">
    <source>
        <dbReference type="EMBL" id="CAK7220945.1"/>
    </source>
</evidence>
<dbReference type="Proteomes" id="UP001642405">
    <property type="component" value="Unassembled WGS sequence"/>
</dbReference>
<dbReference type="GO" id="GO:0003678">
    <property type="term" value="F:DNA helicase activity"/>
    <property type="evidence" value="ECO:0007669"/>
    <property type="project" value="UniProtKB-EC"/>
</dbReference>
<protein>
    <submittedName>
        <fullName evidence="1">DNA repair helicase RAD25</fullName>
        <ecNumber evidence="1">3.6.4.12</ecNumber>
    </submittedName>
</protein>
<sequence length="74" mass="8245">MEKFTLDGAQKGRMLSSHVDVASRFFGRRDFSFLEPKADHQNRPMDIDPERGFIWTCRALSAILSSAPATASAT</sequence>
<keyword evidence="1" id="KW-0547">Nucleotide-binding</keyword>
<keyword evidence="1" id="KW-0347">Helicase</keyword>
<name>A0ABP0BMS6_9PEZI</name>
<gene>
    <name evidence="1" type="primary">SSL2_2</name>
    <name evidence="1" type="ORF">SCUCBS95973_004329</name>
</gene>
<keyword evidence="1" id="KW-0067">ATP-binding</keyword>
<dbReference type="GO" id="GO:0016787">
    <property type="term" value="F:hydrolase activity"/>
    <property type="evidence" value="ECO:0007669"/>
    <property type="project" value="UniProtKB-KW"/>
</dbReference>
<keyword evidence="2" id="KW-1185">Reference proteome</keyword>
<organism evidence="1 2">
    <name type="scientific">Sporothrix curviconia</name>
    <dbReference type="NCBI Taxonomy" id="1260050"/>
    <lineage>
        <taxon>Eukaryota</taxon>
        <taxon>Fungi</taxon>
        <taxon>Dikarya</taxon>
        <taxon>Ascomycota</taxon>
        <taxon>Pezizomycotina</taxon>
        <taxon>Sordariomycetes</taxon>
        <taxon>Sordariomycetidae</taxon>
        <taxon>Ophiostomatales</taxon>
        <taxon>Ophiostomataceae</taxon>
        <taxon>Sporothrix</taxon>
    </lineage>
</organism>
<evidence type="ECO:0000313" key="2">
    <source>
        <dbReference type="Proteomes" id="UP001642405"/>
    </source>
</evidence>
<reference evidence="1 2" key="1">
    <citation type="submission" date="2024-01" db="EMBL/GenBank/DDBJ databases">
        <authorList>
            <person name="Allen C."/>
            <person name="Tagirdzhanova G."/>
        </authorList>
    </citation>
    <scope>NUCLEOTIDE SEQUENCE [LARGE SCALE GENOMIC DNA]</scope>
</reference>
<dbReference type="EMBL" id="CAWUHB010000021">
    <property type="protein sequence ID" value="CAK7220945.1"/>
    <property type="molecule type" value="Genomic_DNA"/>
</dbReference>
<comment type="caution">
    <text evidence="1">The sequence shown here is derived from an EMBL/GenBank/DDBJ whole genome shotgun (WGS) entry which is preliminary data.</text>
</comment>